<evidence type="ECO:0000256" key="2">
    <source>
        <dbReference type="ARBA" id="ARBA00012980"/>
    </source>
</evidence>
<dbReference type="RefSeq" id="WP_379598222.1">
    <property type="nucleotide sequence ID" value="NZ_JBHUDE010000134.1"/>
</dbReference>
<keyword evidence="5" id="KW-0545">Nucleotide biosynthesis</keyword>
<keyword evidence="6" id="KW-0547">Nucleotide-binding</keyword>
<evidence type="ECO:0000256" key="9">
    <source>
        <dbReference type="ARBA" id="ARBA00048743"/>
    </source>
</evidence>
<dbReference type="PANTHER" id="PTHR10344">
    <property type="entry name" value="THYMIDYLATE KINASE"/>
    <property type="match status" value="1"/>
</dbReference>
<dbReference type="Pfam" id="PF02223">
    <property type="entry name" value="Thymidylate_kin"/>
    <property type="match status" value="1"/>
</dbReference>
<comment type="catalytic activity">
    <reaction evidence="9">
        <text>dTMP + ATP = dTDP + ADP</text>
        <dbReference type="Rhea" id="RHEA:13517"/>
        <dbReference type="ChEBI" id="CHEBI:30616"/>
        <dbReference type="ChEBI" id="CHEBI:58369"/>
        <dbReference type="ChEBI" id="CHEBI:63528"/>
        <dbReference type="ChEBI" id="CHEBI:456216"/>
        <dbReference type="EC" id="2.7.4.9"/>
    </reaction>
</comment>
<dbReference type="Proteomes" id="UP001597221">
    <property type="component" value="Unassembled WGS sequence"/>
</dbReference>
<dbReference type="InterPro" id="IPR027417">
    <property type="entry name" value="P-loop_NTPase"/>
</dbReference>
<dbReference type="InterPro" id="IPR018094">
    <property type="entry name" value="Thymidylate_kinase"/>
</dbReference>
<dbReference type="EMBL" id="JBHUDE010000134">
    <property type="protein sequence ID" value="MFD1608806.1"/>
    <property type="molecule type" value="Genomic_DNA"/>
</dbReference>
<keyword evidence="12" id="KW-1185">Reference proteome</keyword>
<accession>A0ABW4HU06</accession>
<dbReference type="CDD" id="cd01672">
    <property type="entry name" value="TMPK"/>
    <property type="match status" value="1"/>
</dbReference>
<proteinExistence type="inferred from homology"/>
<comment type="caution">
    <text evidence="11">The sequence shown here is derived from an EMBL/GenBank/DDBJ whole genome shotgun (WGS) entry which is preliminary data.</text>
</comment>
<dbReference type="GO" id="GO:0004798">
    <property type="term" value="F:dTMP kinase activity"/>
    <property type="evidence" value="ECO:0007669"/>
    <property type="project" value="UniProtKB-EC"/>
</dbReference>
<evidence type="ECO:0000256" key="7">
    <source>
        <dbReference type="ARBA" id="ARBA00022777"/>
    </source>
</evidence>
<comment type="similarity">
    <text evidence="1">Belongs to the thymidylate kinase family.</text>
</comment>
<organism evidence="11 12">
    <name type="scientific">Oceanobacillus luteolus</name>
    <dbReference type="NCBI Taxonomy" id="1274358"/>
    <lineage>
        <taxon>Bacteria</taxon>
        <taxon>Bacillati</taxon>
        <taxon>Bacillota</taxon>
        <taxon>Bacilli</taxon>
        <taxon>Bacillales</taxon>
        <taxon>Bacillaceae</taxon>
        <taxon>Oceanobacillus</taxon>
    </lineage>
</organism>
<evidence type="ECO:0000256" key="4">
    <source>
        <dbReference type="ARBA" id="ARBA00022679"/>
    </source>
</evidence>
<feature type="domain" description="Thymidylate kinase-like" evidence="10">
    <location>
        <begin position="7"/>
        <end position="184"/>
    </location>
</feature>
<dbReference type="EC" id="2.7.4.9" evidence="2"/>
<dbReference type="NCBIfam" id="TIGR00041">
    <property type="entry name" value="DTMP_kinase"/>
    <property type="match status" value="1"/>
</dbReference>
<evidence type="ECO:0000313" key="11">
    <source>
        <dbReference type="EMBL" id="MFD1608806.1"/>
    </source>
</evidence>
<protein>
    <recommendedName>
        <fullName evidence="3">Thymidylate kinase</fullName>
        <ecNumber evidence="2">2.7.4.9</ecNumber>
    </recommendedName>
</protein>
<reference evidence="12" key="1">
    <citation type="journal article" date="2019" name="Int. J. Syst. Evol. Microbiol.">
        <title>The Global Catalogue of Microorganisms (GCM) 10K type strain sequencing project: providing services to taxonomists for standard genome sequencing and annotation.</title>
        <authorList>
            <consortium name="The Broad Institute Genomics Platform"/>
            <consortium name="The Broad Institute Genome Sequencing Center for Infectious Disease"/>
            <person name="Wu L."/>
            <person name="Ma J."/>
        </authorList>
    </citation>
    <scope>NUCLEOTIDE SEQUENCE [LARGE SCALE GENOMIC DNA]</scope>
    <source>
        <strain evidence="12">CGMCC 1.12376</strain>
    </source>
</reference>
<dbReference type="PANTHER" id="PTHR10344:SF4">
    <property type="entry name" value="UMP-CMP KINASE 2, MITOCHONDRIAL"/>
    <property type="match status" value="1"/>
</dbReference>
<sequence>MLIHICGIDGSGKTTLIKRLSQYYDDSTCVELSSNVEFVNQVNEICKKNNSNRWIEFNNKFRSMIWANEIINVVPQINNYLEQKKIVLIDRYIICNKIYSQLEDDSPLQLINFIHESLPKPDFAIYLNIDPLVATERINNRGLKRSPKESEENLRKASEMYKYELSKVDYPVRVLDASKAQEEVFLEAIKEIETQKAKAYQKEEVF</sequence>
<evidence type="ECO:0000256" key="1">
    <source>
        <dbReference type="ARBA" id="ARBA00009776"/>
    </source>
</evidence>
<evidence type="ECO:0000259" key="10">
    <source>
        <dbReference type="Pfam" id="PF02223"/>
    </source>
</evidence>
<evidence type="ECO:0000256" key="6">
    <source>
        <dbReference type="ARBA" id="ARBA00022741"/>
    </source>
</evidence>
<keyword evidence="7 11" id="KW-0418">Kinase</keyword>
<keyword evidence="8" id="KW-0067">ATP-binding</keyword>
<evidence type="ECO:0000313" key="12">
    <source>
        <dbReference type="Proteomes" id="UP001597221"/>
    </source>
</evidence>
<dbReference type="InterPro" id="IPR039430">
    <property type="entry name" value="Thymidylate_kin-like_dom"/>
</dbReference>
<dbReference type="Gene3D" id="3.40.50.300">
    <property type="entry name" value="P-loop containing nucleotide triphosphate hydrolases"/>
    <property type="match status" value="1"/>
</dbReference>
<name>A0ABW4HU06_9BACI</name>
<keyword evidence="4 11" id="KW-0808">Transferase</keyword>
<gene>
    <name evidence="11" type="primary">tmk</name>
    <name evidence="11" type="ORF">ACFSBH_14365</name>
</gene>
<evidence type="ECO:0000256" key="5">
    <source>
        <dbReference type="ARBA" id="ARBA00022727"/>
    </source>
</evidence>
<evidence type="ECO:0000256" key="3">
    <source>
        <dbReference type="ARBA" id="ARBA00017144"/>
    </source>
</evidence>
<evidence type="ECO:0000256" key="8">
    <source>
        <dbReference type="ARBA" id="ARBA00022840"/>
    </source>
</evidence>
<dbReference type="SUPFAM" id="SSF52540">
    <property type="entry name" value="P-loop containing nucleoside triphosphate hydrolases"/>
    <property type="match status" value="1"/>
</dbReference>